<feature type="compositionally biased region" description="Gly residues" evidence="1">
    <location>
        <begin position="414"/>
        <end position="424"/>
    </location>
</feature>
<gene>
    <name evidence="3" type="ORF">OUY24_34730</name>
</gene>
<keyword evidence="4" id="KW-1185">Reference proteome</keyword>
<dbReference type="GO" id="GO:0016787">
    <property type="term" value="F:hydrolase activity"/>
    <property type="evidence" value="ECO:0007669"/>
    <property type="project" value="UniProtKB-KW"/>
</dbReference>
<sequence>MERRFVTVNGRQVHYARAGRGLPVVLLHASPGDWRPLRELAAELARSFTVYALDTPGHGGSDPLPAPDPDMAGYGAALGETLTALGLERVHLYGTHTGAKIALSLAAARPELVVSLVLDGVGVSTPEERADQLAHYLPPVEPRSDGGHLVAAWHQVRNMFLYWPWYDERAASRLTAVPPPASYLHEVTTGLLEAGANYPLAYRAAFTCDPVPLLARLTVPTLVLASPADPLHAHLARLPAHRLQLETSASGTPALASRIHTHATSHAPTGAASSSCAAPSGAGSSRAASSGAVPPSTVGRVEGVSRRYVPTRLGQLLVRAVGPADGSGRPLVILPPAPASGRAVTDLLAEVGRHRPAFALDLPGTGDSDLAAWPGSGPRDGLPGTGGSGPAARLGSGPRDDLPGTGGSDLAAGPGSGPRGGRAGTGGSYLAAEAGSGLRDEIVLAVGDALDALGVDGVDIYGIGAGAVVAVAVARLGNGRVRALALGGLPDPAVLTESEARARTPDLVPDEHGTHLLRAWHLVRDGGLGTGLPELPGGRPDLAELHGRTLDLARSWRTYAAAFRDAAAWPGEPPVPVVAADPVWDPFTAGAVRAVPGHDGTGGVASLLKALEDVAG</sequence>
<dbReference type="Proteomes" id="UP001212498">
    <property type="component" value="Unassembled WGS sequence"/>
</dbReference>
<feature type="region of interest" description="Disordered" evidence="1">
    <location>
        <begin position="359"/>
        <end position="424"/>
    </location>
</feature>
<dbReference type="EMBL" id="JAPNUD010000156">
    <property type="protein sequence ID" value="MDA0645807.1"/>
    <property type="molecule type" value="Genomic_DNA"/>
</dbReference>
<dbReference type="InterPro" id="IPR029058">
    <property type="entry name" value="AB_hydrolase_fold"/>
</dbReference>
<evidence type="ECO:0000256" key="1">
    <source>
        <dbReference type="SAM" id="MobiDB-lite"/>
    </source>
</evidence>
<protein>
    <submittedName>
        <fullName evidence="3">Alpha/beta fold hydrolase</fullName>
    </submittedName>
</protein>
<dbReference type="PANTHER" id="PTHR43798">
    <property type="entry name" value="MONOACYLGLYCEROL LIPASE"/>
    <property type="match status" value="1"/>
</dbReference>
<comment type="caution">
    <text evidence="3">The sequence shown here is derived from an EMBL/GenBank/DDBJ whole genome shotgun (WGS) entry which is preliminary data.</text>
</comment>
<organism evidence="3 4">
    <name type="scientific">Nonomuraea ferruginea</name>
    <dbReference type="NCBI Taxonomy" id="46174"/>
    <lineage>
        <taxon>Bacteria</taxon>
        <taxon>Bacillati</taxon>
        <taxon>Actinomycetota</taxon>
        <taxon>Actinomycetes</taxon>
        <taxon>Streptosporangiales</taxon>
        <taxon>Streptosporangiaceae</taxon>
        <taxon>Nonomuraea</taxon>
    </lineage>
</organism>
<feature type="domain" description="AB hydrolase-1" evidence="2">
    <location>
        <begin position="23"/>
        <end position="123"/>
    </location>
</feature>
<dbReference type="InterPro" id="IPR000073">
    <property type="entry name" value="AB_hydrolase_1"/>
</dbReference>
<reference evidence="3 4" key="1">
    <citation type="submission" date="2022-11" db="EMBL/GenBank/DDBJ databases">
        <title>Nonomuraea corallina sp. nov., a new species of the genus Nonomuraea isolated from sea side sediment in Thai sea.</title>
        <authorList>
            <person name="Ngamcharungchit C."/>
            <person name="Matsumoto A."/>
            <person name="Suriyachadkun C."/>
            <person name="Panbangred W."/>
            <person name="Inahashi Y."/>
            <person name="Intra B."/>
        </authorList>
    </citation>
    <scope>NUCLEOTIDE SEQUENCE [LARGE SCALE GENOMIC DNA]</scope>
    <source>
        <strain evidence="3 4">DSM 43553</strain>
    </source>
</reference>
<dbReference type="RefSeq" id="WP_271279315.1">
    <property type="nucleotide sequence ID" value="NZ_BAABFD010000014.1"/>
</dbReference>
<evidence type="ECO:0000313" key="3">
    <source>
        <dbReference type="EMBL" id="MDA0645807.1"/>
    </source>
</evidence>
<dbReference type="SUPFAM" id="SSF53474">
    <property type="entry name" value="alpha/beta-Hydrolases"/>
    <property type="match status" value="2"/>
</dbReference>
<evidence type="ECO:0000313" key="4">
    <source>
        <dbReference type="Proteomes" id="UP001212498"/>
    </source>
</evidence>
<keyword evidence="3" id="KW-0378">Hydrolase</keyword>
<name>A0ABT4T8G0_9ACTN</name>
<dbReference type="Pfam" id="PF00561">
    <property type="entry name" value="Abhydrolase_1"/>
    <property type="match status" value="1"/>
</dbReference>
<dbReference type="PANTHER" id="PTHR43798:SF33">
    <property type="entry name" value="HYDROLASE, PUTATIVE (AFU_ORTHOLOGUE AFUA_2G14860)-RELATED"/>
    <property type="match status" value="1"/>
</dbReference>
<feature type="region of interest" description="Disordered" evidence="1">
    <location>
        <begin position="262"/>
        <end position="298"/>
    </location>
</feature>
<evidence type="ECO:0000259" key="2">
    <source>
        <dbReference type="Pfam" id="PF00561"/>
    </source>
</evidence>
<feature type="compositionally biased region" description="Low complexity" evidence="1">
    <location>
        <begin position="267"/>
        <end position="296"/>
    </location>
</feature>
<proteinExistence type="predicted"/>
<accession>A0ABT4T8G0</accession>
<dbReference type="InterPro" id="IPR050266">
    <property type="entry name" value="AB_hydrolase_sf"/>
</dbReference>
<dbReference type="Gene3D" id="3.40.50.1820">
    <property type="entry name" value="alpha/beta hydrolase"/>
    <property type="match status" value="3"/>
</dbReference>